<evidence type="ECO:0000256" key="3">
    <source>
        <dbReference type="ARBA" id="ARBA00023157"/>
    </source>
</evidence>
<dbReference type="InterPro" id="IPR009091">
    <property type="entry name" value="RCC1/BLIP-II"/>
</dbReference>
<dbReference type="SMART" id="SM00202">
    <property type="entry name" value="SR"/>
    <property type="match status" value="1"/>
</dbReference>
<keyword evidence="1" id="KW-0880">Kelch repeat</keyword>
<evidence type="ECO:0000313" key="7">
    <source>
        <dbReference type="Proteomes" id="UP001642464"/>
    </source>
</evidence>
<dbReference type="EMBL" id="CAXAMM010040898">
    <property type="protein sequence ID" value="CAK9096074.1"/>
    <property type="molecule type" value="Genomic_DNA"/>
</dbReference>
<dbReference type="Pfam" id="PF00530">
    <property type="entry name" value="SRCR"/>
    <property type="match status" value="1"/>
</dbReference>
<keyword evidence="2" id="KW-0677">Repeat</keyword>
<evidence type="ECO:0000313" key="6">
    <source>
        <dbReference type="EMBL" id="CAK9096074.1"/>
    </source>
</evidence>
<dbReference type="Proteomes" id="UP001642464">
    <property type="component" value="Unassembled WGS sequence"/>
</dbReference>
<dbReference type="Gene3D" id="2.130.10.30">
    <property type="entry name" value="Regulator of chromosome condensation 1/beta-lactamase-inhibitor protein II"/>
    <property type="match status" value="1"/>
</dbReference>
<evidence type="ECO:0000256" key="2">
    <source>
        <dbReference type="ARBA" id="ARBA00022737"/>
    </source>
</evidence>
<sequence length="714" mass="78445">MGDSLKAVELGSDRTAKSLSVGSHHACALLDDDSIKCWGSGYYGQLGLGNVERIGDEQSEMGDYLPRVDVGTIPTTIKTEIRLVDGTMMKGRIQVKYQESWRDVCEDNWNNLNAQVVCRQLGLAGGLSSFGWNGSGEFGMDQVACVGSEPDLGQCPFRGWGIHDCGSWEAVGVECHLDAWSFLADPDLSARRGHSAVWDATDASMLVFAGHEAGSFRYYDDLWRYHNGLWEQLLVAGGPSSRGGHTAIWDMGSRTMIVFGGSHYTTYYSELWLYSLSTNAWRLSNSSTMPTARAYHSAIWDLANQIMLIFAGENGIPMADLWEYRFLSNDWRELTPSSGKPSARSRHSAVWAGAMNAMLIFGGWASTALDDVWLYGWWTNAWTLLSPANPPSGRAGYSAIWDPLTFSMLTCGGVKVLNESFSYTAELWNYSLLTNAWTPLAPPGTYPSPSAREDHTAVWDPDLRFMYILGGFDVSYKKDFWRYAGYGVKELAVEECFVGQECTVKLPNRSFETGDTLTVVDFFTGSSDLGFSSSVHLTTLDGYSFSFASEDSQDLSAMSDVTLYLYAQPGPYRLRWCPLNSDCAGHAGQWLEVGLLVVVGPFGGQSLVCDLGASCVVTTLQGSRLSKSDQLLPMKECGTSLQTAILPVQPINASNRSWDLQFDLGYLELDGFAPESVQLCWCSEESGCREPADFRALAMVLYVVCPAGLLETGV</sequence>
<proteinExistence type="predicted"/>
<name>A0ABP0RA55_9DINO</name>
<dbReference type="Gene3D" id="3.10.250.10">
    <property type="entry name" value="SRCR-like domain"/>
    <property type="match status" value="1"/>
</dbReference>
<keyword evidence="7" id="KW-1185">Reference proteome</keyword>
<accession>A0ABP0RA55</accession>
<dbReference type="Pfam" id="PF13540">
    <property type="entry name" value="RCC1_2"/>
    <property type="match status" value="1"/>
</dbReference>
<dbReference type="InterPro" id="IPR001190">
    <property type="entry name" value="SRCR"/>
</dbReference>
<dbReference type="SUPFAM" id="SSF50965">
    <property type="entry name" value="Galactose oxidase, central domain"/>
    <property type="match status" value="1"/>
</dbReference>
<keyword evidence="3" id="KW-1015">Disulfide bond</keyword>
<feature type="domain" description="SRCR" evidence="4">
    <location>
        <begin position="81"/>
        <end position="176"/>
    </location>
</feature>
<comment type="caution">
    <text evidence="5">The sequence shown here is derived from an EMBL/GenBank/DDBJ whole genome shotgun (WGS) entry which is preliminary data.</text>
</comment>
<dbReference type="PANTHER" id="PTHR46093">
    <property type="entry name" value="ACYL-COA-BINDING DOMAIN-CONTAINING PROTEIN 5"/>
    <property type="match status" value="1"/>
</dbReference>
<dbReference type="PANTHER" id="PTHR46093:SF19">
    <property type="entry name" value="RAB9 EFFECTOR PROTEIN WITH KELCH MOTIFS-LIKE"/>
    <property type="match status" value="1"/>
</dbReference>
<dbReference type="SUPFAM" id="SSF56487">
    <property type="entry name" value="SRCR-like"/>
    <property type="match status" value="1"/>
</dbReference>
<evidence type="ECO:0000259" key="4">
    <source>
        <dbReference type="PROSITE" id="PS50287"/>
    </source>
</evidence>
<evidence type="ECO:0000313" key="5">
    <source>
        <dbReference type="EMBL" id="CAK9096071.1"/>
    </source>
</evidence>
<dbReference type="EMBL" id="CAXAMM010040897">
    <property type="protein sequence ID" value="CAK9096071.1"/>
    <property type="molecule type" value="Genomic_DNA"/>
</dbReference>
<protein>
    <submittedName>
        <fullName evidence="5">Deleted in malignant brain tumors 1 protein (Hensin)</fullName>
    </submittedName>
</protein>
<dbReference type="InterPro" id="IPR036772">
    <property type="entry name" value="SRCR-like_dom_sf"/>
</dbReference>
<dbReference type="Gene3D" id="2.120.10.80">
    <property type="entry name" value="Kelch-type beta propeller"/>
    <property type="match status" value="2"/>
</dbReference>
<organism evidence="5 7">
    <name type="scientific">Durusdinium trenchii</name>
    <dbReference type="NCBI Taxonomy" id="1381693"/>
    <lineage>
        <taxon>Eukaryota</taxon>
        <taxon>Sar</taxon>
        <taxon>Alveolata</taxon>
        <taxon>Dinophyceae</taxon>
        <taxon>Suessiales</taxon>
        <taxon>Symbiodiniaceae</taxon>
        <taxon>Durusdinium</taxon>
    </lineage>
</organism>
<dbReference type="PRINTS" id="PR00258">
    <property type="entry name" value="SPERACTRCPTR"/>
</dbReference>
<dbReference type="SUPFAM" id="SSF50985">
    <property type="entry name" value="RCC1/BLIP-II"/>
    <property type="match status" value="1"/>
</dbReference>
<evidence type="ECO:0000256" key="1">
    <source>
        <dbReference type="ARBA" id="ARBA00022441"/>
    </source>
</evidence>
<dbReference type="InterPro" id="IPR011043">
    <property type="entry name" value="Gal_Oxase/kelch_b-propeller"/>
</dbReference>
<gene>
    <name evidence="5" type="ORF">SCF082_LOCUS45117</name>
    <name evidence="6" type="ORF">SCF082_LOCUS45119</name>
</gene>
<reference evidence="5 7" key="1">
    <citation type="submission" date="2024-02" db="EMBL/GenBank/DDBJ databases">
        <authorList>
            <person name="Chen Y."/>
            <person name="Shah S."/>
            <person name="Dougan E. K."/>
            <person name="Thang M."/>
            <person name="Chan C."/>
        </authorList>
    </citation>
    <scope>NUCLEOTIDE SEQUENCE [LARGE SCALE GENOMIC DNA]</scope>
</reference>
<dbReference type="PROSITE" id="PS50287">
    <property type="entry name" value="SRCR_2"/>
    <property type="match status" value="1"/>
</dbReference>
<dbReference type="InterPro" id="IPR015915">
    <property type="entry name" value="Kelch-typ_b-propeller"/>
</dbReference>
<dbReference type="Pfam" id="PF24681">
    <property type="entry name" value="Kelch_KLHDC2_KLHL20_DRC7"/>
    <property type="match status" value="1"/>
</dbReference>